<dbReference type="Proteomes" id="UP000515154">
    <property type="component" value="Linkage group LG24"/>
</dbReference>
<dbReference type="InterPro" id="IPR051737">
    <property type="entry name" value="L-xylulose/Carbonyl_redctase"/>
</dbReference>
<organism evidence="5 6">
    <name type="scientific">Octopus sinensis</name>
    <name type="common">East Asian common octopus</name>
    <dbReference type="NCBI Taxonomy" id="2607531"/>
    <lineage>
        <taxon>Eukaryota</taxon>
        <taxon>Metazoa</taxon>
        <taxon>Spiralia</taxon>
        <taxon>Lophotrochozoa</taxon>
        <taxon>Mollusca</taxon>
        <taxon>Cephalopoda</taxon>
        <taxon>Coleoidea</taxon>
        <taxon>Octopodiformes</taxon>
        <taxon>Octopoda</taxon>
        <taxon>Incirrata</taxon>
        <taxon>Octopodidae</taxon>
        <taxon>Octopus</taxon>
    </lineage>
</organism>
<dbReference type="PANTHER" id="PTHR44252">
    <property type="entry name" value="D-ERYTHRULOSE REDUCTASE"/>
    <property type="match status" value="1"/>
</dbReference>
<evidence type="ECO:0000256" key="3">
    <source>
        <dbReference type="ARBA" id="ARBA00022857"/>
    </source>
</evidence>
<dbReference type="SUPFAM" id="SSF51735">
    <property type="entry name" value="NAD(P)-binding Rossmann-fold domains"/>
    <property type="match status" value="1"/>
</dbReference>
<dbReference type="Pfam" id="PF13561">
    <property type="entry name" value="adh_short_C2"/>
    <property type="match status" value="1"/>
</dbReference>
<keyword evidence="3" id="KW-0521">NADP</keyword>
<dbReference type="FunFam" id="3.40.50.720:FF:000214">
    <property type="entry name" value="L-xylulose reductase"/>
    <property type="match status" value="1"/>
</dbReference>
<keyword evidence="4" id="KW-0560">Oxidoreductase</keyword>
<evidence type="ECO:0000256" key="2">
    <source>
        <dbReference type="ARBA" id="ARBA00011881"/>
    </source>
</evidence>
<dbReference type="GO" id="GO:0050038">
    <property type="term" value="F:L-xylulose reductase (NADPH) activity"/>
    <property type="evidence" value="ECO:0007669"/>
    <property type="project" value="TreeGrafter"/>
</dbReference>
<dbReference type="KEGG" id="osn:115223958"/>
<dbReference type="PANTHER" id="PTHR44252:SF3">
    <property type="entry name" value="D-ERYTHRULOSE REDUCTASE-RELATED"/>
    <property type="match status" value="1"/>
</dbReference>
<dbReference type="PROSITE" id="PS00061">
    <property type="entry name" value="ADH_SHORT"/>
    <property type="match status" value="1"/>
</dbReference>
<dbReference type="PRINTS" id="PR00081">
    <property type="entry name" value="GDHRDH"/>
</dbReference>
<name>A0A6P7TKH4_9MOLL</name>
<dbReference type="Gene3D" id="3.40.50.720">
    <property type="entry name" value="NAD(P)-binding Rossmann-like Domain"/>
    <property type="match status" value="1"/>
</dbReference>
<dbReference type="AlphaFoldDB" id="A0A6P7TKH4"/>
<gene>
    <name evidence="6" type="primary">LOC115223958</name>
</gene>
<dbReference type="GO" id="GO:0004090">
    <property type="term" value="F:carbonyl reductase (NADPH) activity"/>
    <property type="evidence" value="ECO:0007669"/>
    <property type="project" value="TreeGrafter"/>
</dbReference>
<keyword evidence="5" id="KW-1185">Reference proteome</keyword>
<comment type="subunit">
    <text evidence="2">Homotetramer.</text>
</comment>
<evidence type="ECO:0000313" key="6">
    <source>
        <dbReference type="RefSeq" id="XP_029650570.1"/>
    </source>
</evidence>
<dbReference type="GO" id="GO:0006006">
    <property type="term" value="P:glucose metabolic process"/>
    <property type="evidence" value="ECO:0007669"/>
    <property type="project" value="TreeGrafter"/>
</dbReference>
<proteinExistence type="inferred from homology"/>
<sequence length="244" mass="26379">MEIKFNGQKALVTGAGRGIGRETAKMLSKCGATTYALSRTEEHLKTLVEECPAIVPVVCDLSNWDRTREIVSSLGPIDLLVNNAAVASMSAFVDSTKEEFDDTFAVNFYAVVNVSQIVVKGMLADKRHGSIVNISSEVSRMALKNHGVYCCTKGALDALTRSMALELGPHGIRVNCVNPTVVLTEMGIKYWTDPIKAAPMLDRIPLKKFAEVEDVVHSIIFLLSDKANSTTGSLHMVDGGTLCC</sequence>
<dbReference type="InterPro" id="IPR036291">
    <property type="entry name" value="NAD(P)-bd_dom_sf"/>
</dbReference>
<dbReference type="PRINTS" id="PR00080">
    <property type="entry name" value="SDRFAMILY"/>
</dbReference>
<dbReference type="InterPro" id="IPR020904">
    <property type="entry name" value="Sc_DH/Rdtase_CS"/>
</dbReference>
<evidence type="ECO:0000256" key="1">
    <source>
        <dbReference type="ARBA" id="ARBA00006484"/>
    </source>
</evidence>
<dbReference type="RefSeq" id="XP_029650570.1">
    <property type="nucleotide sequence ID" value="XM_029794710.2"/>
</dbReference>
<evidence type="ECO:0000313" key="5">
    <source>
        <dbReference type="Proteomes" id="UP000515154"/>
    </source>
</evidence>
<accession>A0A6P7TKH4</accession>
<reference evidence="6" key="1">
    <citation type="submission" date="2025-08" db="UniProtKB">
        <authorList>
            <consortium name="RefSeq"/>
        </authorList>
    </citation>
    <scope>IDENTIFICATION</scope>
</reference>
<comment type="similarity">
    <text evidence="1">Belongs to the short-chain dehydrogenases/reductases (SDR) family.</text>
</comment>
<dbReference type="InterPro" id="IPR002347">
    <property type="entry name" value="SDR_fam"/>
</dbReference>
<protein>
    <submittedName>
        <fullName evidence="6">L-xylulose reductase-like</fullName>
    </submittedName>
</protein>
<dbReference type="GO" id="GO:0005997">
    <property type="term" value="P:xylulose metabolic process"/>
    <property type="evidence" value="ECO:0007669"/>
    <property type="project" value="TreeGrafter"/>
</dbReference>
<evidence type="ECO:0000256" key="4">
    <source>
        <dbReference type="ARBA" id="ARBA00023002"/>
    </source>
</evidence>